<dbReference type="Pfam" id="PF04832">
    <property type="entry name" value="SOUL"/>
    <property type="match status" value="1"/>
</dbReference>
<name>A0A2T0VVE8_9LACT</name>
<evidence type="ECO:0000313" key="1">
    <source>
        <dbReference type="EMBL" id="PRY75643.1"/>
    </source>
</evidence>
<dbReference type="AlphaFoldDB" id="A0A2T0VVE8"/>
<dbReference type="SUPFAM" id="SSF55136">
    <property type="entry name" value="Probable bacterial effector-binding domain"/>
    <property type="match status" value="1"/>
</dbReference>
<dbReference type="OrthoDB" id="2156220at2"/>
<protein>
    <submittedName>
        <fullName evidence="1">SOUL heme-binding protein</fullName>
    </submittedName>
</protein>
<dbReference type="InterPro" id="IPR011256">
    <property type="entry name" value="Reg_factor_effector_dom_sf"/>
</dbReference>
<evidence type="ECO:0000313" key="2">
    <source>
        <dbReference type="Proteomes" id="UP000238205"/>
    </source>
</evidence>
<organism evidence="1 2">
    <name type="scientific">Alkalibacterium olivapovliticus</name>
    <dbReference type="NCBI Taxonomy" id="99907"/>
    <lineage>
        <taxon>Bacteria</taxon>
        <taxon>Bacillati</taxon>
        <taxon>Bacillota</taxon>
        <taxon>Bacilli</taxon>
        <taxon>Lactobacillales</taxon>
        <taxon>Carnobacteriaceae</taxon>
        <taxon>Alkalibacterium</taxon>
    </lineage>
</organism>
<sequence>MTVNYTSYNERSDCMGKYETPDYEVVTKENEYELRKYVDFYIVEYENTEDPEVNNAFRTLFRYISDNNKENEKIEMTVPVIQEGNELNRKMAFVVPKKYDDHIPEPNNQNLSVTKFDEGLFATILYSDRSNASKEQKMKDKLEKGYSKQSNVMVAKYNGPATPSFLRRNEIWVRVKT</sequence>
<proteinExistence type="predicted"/>
<dbReference type="PANTHER" id="PTHR11220">
    <property type="entry name" value="HEME-BINDING PROTEIN-RELATED"/>
    <property type="match status" value="1"/>
</dbReference>
<dbReference type="EMBL" id="PVTO01000034">
    <property type="protein sequence ID" value="PRY75643.1"/>
    <property type="molecule type" value="Genomic_DNA"/>
</dbReference>
<dbReference type="Proteomes" id="UP000238205">
    <property type="component" value="Unassembled WGS sequence"/>
</dbReference>
<dbReference type="PANTHER" id="PTHR11220:SF1">
    <property type="entry name" value="HEME-BINDING PROTEIN 2"/>
    <property type="match status" value="1"/>
</dbReference>
<accession>A0A2T0VVE8</accession>
<dbReference type="InterPro" id="IPR006917">
    <property type="entry name" value="SOUL_heme-bd"/>
</dbReference>
<comment type="caution">
    <text evidence="1">The sequence shown here is derived from an EMBL/GenBank/DDBJ whole genome shotgun (WGS) entry which is preliminary data.</text>
</comment>
<dbReference type="Gene3D" id="3.20.80.10">
    <property type="entry name" value="Regulatory factor, effector binding domain"/>
    <property type="match status" value="1"/>
</dbReference>
<reference evidence="1 2" key="1">
    <citation type="submission" date="2018-03" db="EMBL/GenBank/DDBJ databases">
        <title>Genomic Encyclopedia of Archaeal and Bacterial Type Strains, Phase II (KMG-II): from individual species to whole genera.</title>
        <authorList>
            <person name="Goeker M."/>
        </authorList>
    </citation>
    <scope>NUCLEOTIDE SEQUENCE [LARGE SCALE GENOMIC DNA]</scope>
    <source>
        <strain evidence="1 2">DSM 13175</strain>
    </source>
</reference>
<gene>
    <name evidence="1" type="ORF">CLV38_13418</name>
</gene>
<keyword evidence="2" id="KW-1185">Reference proteome</keyword>